<dbReference type="Gramene" id="EOX93260">
    <property type="protein sequence ID" value="EOX93260"/>
    <property type="gene ID" value="TCM_002115"/>
</dbReference>
<dbReference type="HOGENOM" id="CLU_381489_0_0_1"/>
<feature type="region of interest" description="Disordered" evidence="1">
    <location>
        <begin position="328"/>
        <end position="352"/>
    </location>
</feature>
<dbReference type="PANTHER" id="PTHR36308">
    <property type="entry name" value="DENTIN SIALOPHOSPHOPROTEIN-RELATED"/>
    <property type="match status" value="1"/>
</dbReference>
<feature type="region of interest" description="Disordered" evidence="1">
    <location>
        <begin position="235"/>
        <end position="260"/>
    </location>
</feature>
<dbReference type="FunCoup" id="A0A061DKR7">
    <property type="interactions" value="63"/>
</dbReference>
<feature type="compositionally biased region" description="Basic and acidic residues" evidence="1">
    <location>
        <begin position="676"/>
        <end position="690"/>
    </location>
</feature>
<proteinExistence type="predicted"/>
<evidence type="ECO:0000256" key="1">
    <source>
        <dbReference type="SAM" id="MobiDB-lite"/>
    </source>
</evidence>
<feature type="compositionally biased region" description="Polar residues" evidence="1">
    <location>
        <begin position="301"/>
        <end position="311"/>
    </location>
</feature>
<evidence type="ECO:0000259" key="2">
    <source>
        <dbReference type="Pfam" id="PF25122"/>
    </source>
</evidence>
<feature type="compositionally biased region" description="Polar residues" evidence="1">
    <location>
        <begin position="328"/>
        <end position="339"/>
    </location>
</feature>
<feature type="compositionally biased region" description="Low complexity" evidence="1">
    <location>
        <begin position="285"/>
        <end position="295"/>
    </location>
</feature>
<keyword evidence="4" id="KW-1185">Reference proteome</keyword>
<dbReference type="InterPro" id="IPR056717">
    <property type="entry name" value="DUF7815"/>
</dbReference>
<evidence type="ECO:0000313" key="4">
    <source>
        <dbReference type="Proteomes" id="UP000026915"/>
    </source>
</evidence>
<dbReference type="eggNOG" id="ENOG502QTSY">
    <property type="taxonomic scope" value="Eukaryota"/>
</dbReference>
<feature type="domain" description="DUF7815" evidence="2">
    <location>
        <begin position="60"/>
        <end position="86"/>
    </location>
</feature>
<dbReference type="Proteomes" id="UP000026915">
    <property type="component" value="Chromosome 1"/>
</dbReference>
<feature type="region of interest" description="Disordered" evidence="1">
    <location>
        <begin position="470"/>
        <end position="577"/>
    </location>
</feature>
<dbReference type="InParanoid" id="A0A061DKR7"/>
<dbReference type="AlphaFoldDB" id="A0A061DKR7"/>
<feature type="compositionally biased region" description="Low complexity" evidence="1">
    <location>
        <begin position="526"/>
        <end position="537"/>
    </location>
</feature>
<organism evidence="3 4">
    <name type="scientific">Theobroma cacao</name>
    <name type="common">Cacao</name>
    <name type="synonym">Cocoa</name>
    <dbReference type="NCBI Taxonomy" id="3641"/>
    <lineage>
        <taxon>Eukaryota</taxon>
        <taxon>Viridiplantae</taxon>
        <taxon>Streptophyta</taxon>
        <taxon>Embryophyta</taxon>
        <taxon>Tracheophyta</taxon>
        <taxon>Spermatophyta</taxon>
        <taxon>Magnoliopsida</taxon>
        <taxon>eudicotyledons</taxon>
        <taxon>Gunneridae</taxon>
        <taxon>Pentapetalae</taxon>
        <taxon>rosids</taxon>
        <taxon>malvids</taxon>
        <taxon>Malvales</taxon>
        <taxon>Malvaceae</taxon>
        <taxon>Byttnerioideae</taxon>
        <taxon>Theobroma</taxon>
    </lineage>
</organism>
<protein>
    <submittedName>
        <fullName evidence="3">Uncharacterized protein isoform 1</fullName>
    </submittedName>
</protein>
<accession>A0A061DKR7</accession>
<gene>
    <name evidence="3" type="ORF">TCM_002115</name>
</gene>
<evidence type="ECO:0000313" key="3">
    <source>
        <dbReference type="EMBL" id="EOX93260.1"/>
    </source>
</evidence>
<dbReference type="STRING" id="3641.A0A061DKR7"/>
<dbReference type="PANTHER" id="PTHR36308:SF1">
    <property type="entry name" value="DENTIN SIALOPHOSPHOPROTEIN-RELATED"/>
    <property type="match status" value="1"/>
</dbReference>
<name>A0A061DKR7_THECC</name>
<feature type="region of interest" description="Disordered" evidence="1">
    <location>
        <begin position="667"/>
        <end position="690"/>
    </location>
</feature>
<dbReference type="OMA" id="DWMQDDQ"/>
<feature type="region of interest" description="Disordered" evidence="1">
    <location>
        <begin position="274"/>
        <end position="311"/>
    </location>
</feature>
<dbReference type="Pfam" id="PF25122">
    <property type="entry name" value="DUF7815"/>
    <property type="match status" value="1"/>
</dbReference>
<reference evidence="3 4" key="1">
    <citation type="journal article" date="2013" name="Genome Biol.">
        <title>The genome sequence of the most widely cultivated cacao type and its use to identify candidate genes regulating pod color.</title>
        <authorList>
            <person name="Motamayor J.C."/>
            <person name="Mockaitis K."/>
            <person name="Schmutz J."/>
            <person name="Haiminen N."/>
            <person name="Iii D.L."/>
            <person name="Cornejo O."/>
            <person name="Findley S.D."/>
            <person name="Zheng P."/>
            <person name="Utro F."/>
            <person name="Royaert S."/>
            <person name="Saski C."/>
            <person name="Jenkins J."/>
            <person name="Podicheti R."/>
            <person name="Zhao M."/>
            <person name="Scheffler B.E."/>
            <person name="Stack J.C."/>
            <person name="Feltus F.A."/>
            <person name="Mustiga G.M."/>
            <person name="Amores F."/>
            <person name="Phillips W."/>
            <person name="Marelli J.P."/>
            <person name="May G.D."/>
            <person name="Shapiro H."/>
            <person name="Ma J."/>
            <person name="Bustamante C.D."/>
            <person name="Schnell R.J."/>
            <person name="Main D."/>
            <person name="Gilbert D."/>
            <person name="Parida L."/>
            <person name="Kuhn D.N."/>
        </authorList>
    </citation>
    <scope>NUCLEOTIDE SEQUENCE [LARGE SCALE GENOMIC DNA]</scope>
    <source>
        <strain evidence="4">cv. Matina 1-6</strain>
    </source>
</reference>
<sequence length="864" mass="94563">MQNDEMDESVKQKMAVEIPKDLITQLQIALRKQANVPSYDPNDSSLPNLPSLPHLISDSPHFRCLHCKAHLLRGPDSLFCIFCGKCQSNSETPPQPIKFKSTSGYRWFLRSLNLDGSETVGESLEGNEWNRGPRQEFRLSDLLDLEIRWNDAEPESFESSLGKNNHLNLAGLDLDDDFLAERKGDSVSIPTQGTLPLKEEIDSTGSEFQSRQNLSLFENQVSKSSGSVSGWQADFQSADSRTDHNAISSQSSDPFVGSSKDLSAHVDMVSGQVNNLFDGKEDDNQSSSKSQTNNSFRDDMQSNSTSGVRIDQANISSSANVDWVQGDQGQIIGNNTPNKRTPDDDDDSFDAWNDFKGSASAPDAAKTYWDQTTDGMKSMNEKVHDSFSGWGPGSESTAFETQHEVSKSFDNFAGSSADLSTHTDSVFGTGKDSFHGKAVDNRTSSHTNWFQDDLWSNSTSGTVHHAEQSDLNVGNKDDGMLGNTKSPVSVNGIEDDQWPTSSNKAVDDGTNDEDDDSFGAWNDFKGSSAWGSSISSWKEPANCSSSTEEKSSDPFSGWDTDFQSASSTNHNDSSKSFDPLVGSSIDLSDHMDTVFASGKDFVDGKAKDGSNVSSTNNWFQDDLWSNSTSKVTCQAENFDATIDVMDSGAAQSMHNSPSMNVDWFPDDQWLTGNNKAPDRKNVDKSDNSFREWNDFKSSTTMQDAFSDPSKQAARPDKITIDDNDDLSAAWNDFTSSISANDPSSISFKHTVNHEKPSIGTSEIHFFSMDSNSHDNNSGNLSQPDLFPRSFSNQNGSTEAPVSNRMADASVRGGSNAEVAKNGGFSSATTGSKTDDIEILMSQMHDLSFMLERNLSIPPKVDEYN</sequence>
<feature type="compositionally biased region" description="Polar residues" evidence="1">
    <location>
        <begin position="561"/>
        <end position="576"/>
    </location>
</feature>
<feature type="compositionally biased region" description="Polar residues" evidence="1">
    <location>
        <begin position="235"/>
        <end position="253"/>
    </location>
</feature>
<dbReference type="EMBL" id="CM001879">
    <property type="protein sequence ID" value="EOX93260.1"/>
    <property type="molecule type" value="Genomic_DNA"/>
</dbReference>